<dbReference type="GO" id="GO:0016020">
    <property type="term" value="C:membrane"/>
    <property type="evidence" value="ECO:0007669"/>
    <property type="project" value="UniProtKB-SubCell"/>
</dbReference>
<name>A0A7H1N6Y1_9PROT</name>
<dbReference type="Proteomes" id="UP000516369">
    <property type="component" value="Plasmid unnamed"/>
</dbReference>
<evidence type="ECO:0000256" key="4">
    <source>
        <dbReference type="ARBA" id="ARBA00023136"/>
    </source>
</evidence>
<dbReference type="AlphaFoldDB" id="A0A7H1N6Y1"/>
<dbReference type="InterPro" id="IPR007430">
    <property type="entry name" value="VirB8"/>
</dbReference>
<keyword evidence="8" id="KW-1185">Reference proteome</keyword>
<feature type="transmembrane region" description="Helical" evidence="5">
    <location>
        <begin position="68"/>
        <end position="88"/>
    </location>
</feature>
<evidence type="ECO:0000313" key="8">
    <source>
        <dbReference type="Proteomes" id="UP000516369"/>
    </source>
</evidence>
<dbReference type="KEGG" id="dvn:HQ394_19210"/>
<comment type="subcellular location">
    <subcellularLocation>
        <location evidence="1">Membrane</location>
        <topology evidence="1">Single-pass membrane protein</topology>
    </subcellularLocation>
</comment>
<evidence type="ECO:0000259" key="6">
    <source>
        <dbReference type="Pfam" id="PF04335"/>
    </source>
</evidence>
<evidence type="ECO:0000313" key="7">
    <source>
        <dbReference type="EMBL" id="QNT71467.1"/>
    </source>
</evidence>
<gene>
    <name evidence="7" type="ORF">HQ394_19210</name>
</gene>
<proteinExistence type="predicted"/>
<dbReference type="InterPro" id="IPR032710">
    <property type="entry name" value="NTF2-like_dom_sf"/>
</dbReference>
<dbReference type="RefSeq" id="WP_190263483.1">
    <property type="nucleotide sequence ID" value="NZ_CP053924.1"/>
</dbReference>
<accession>A0A7H1N6Y1</accession>
<keyword evidence="7" id="KW-0614">Plasmid</keyword>
<geneLocation type="plasmid" evidence="7 8">
    <name>unnamed</name>
</geneLocation>
<keyword evidence="3 5" id="KW-1133">Transmembrane helix</keyword>
<keyword evidence="4 5" id="KW-0472">Membrane</keyword>
<dbReference type="EMBL" id="CP053924">
    <property type="protein sequence ID" value="QNT71467.1"/>
    <property type="molecule type" value="Genomic_DNA"/>
</dbReference>
<organism evidence="7 8">
    <name type="scientific">Defluviicoccus vanus</name>
    <dbReference type="NCBI Taxonomy" id="111831"/>
    <lineage>
        <taxon>Bacteria</taxon>
        <taxon>Pseudomonadati</taxon>
        <taxon>Pseudomonadota</taxon>
        <taxon>Alphaproteobacteria</taxon>
        <taxon>Rhodospirillales</taxon>
        <taxon>Rhodospirillaceae</taxon>
        <taxon>Defluviicoccus</taxon>
    </lineage>
</organism>
<sequence>MSGAELLRVSADLAKSALQRTKRAGGGAPPAWEEDTKVYPSLERDTAFAAAAAIVDRRDGYAMRLARAWQMVSIVAVIAAGALGAGWYHQAQKSSIERFFVPIDRFGDAAEVHVAGQLTPTTTMMIATVEQFIGCAFALSSDQNVNAERYQCLKSMIDGPAKQRWNDWYYQIKDTATERLVRIVTIKQTANPNIWNVIWQEQDWKDGVARPWRRMNGDVTLEYREPRNARDVFANKRGLFVVNLLFAPEDRAERN</sequence>
<evidence type="ECO:0000256" key="2">
    <source>
        <dbReference type="ARBA" id="ARBA00022692"/>
    </source>
</evidence>
<dbReference type="SUPFAM" id="SSF54427">
    <property type="entry name" value="NTF2-like"/>
    <property type="match status" value="1"/>
</dbReference>
<evidence type="ECO:0000256" key="5">
    <source>
        <dbReference type="SAM" id="Phobius"/>
    </source>
</evidence>
<keyword evidence="2 5" id="KW-0812">Transmembrane</keyword>
<reference evidence="7 8" key="1">
    <citation type="submission" date="2020-05" db="EMBL/GenBank/DDBJ databases">
        <title>Complete closed genome sequence of Defluviicoccus vanus.</title>
        <authorList>
            <person name="Bessarab I."/>
            <person name="Arumugam K."/>
            <person name="Maszenan A.M."/>
            <person name="Seviour R.J."/>
            <person name="Williams R.B."/>
        </authorList>
    </citation>
    <scope>NUCLEOTIDE SEQUENCE [LARGE SCALE GENOMIC DNA]</scope>
    <source>
        <strain evidence="7 8">Ben 114</strain>
        <plasmid evidence="7 8">unnamed</plasmid>
    </source>
</reference>
<feature type="domain" description="Bacterial virulence protein VirB8" evidence="6">
    <location>
        <begin position="51"/>
        <end position="243"/>
    </location>
</feature>
<dbReference type="Pfam" id="PF04335">
    <property type="entry name" value="VirB8"/>
    <property type="match status" value="1"/>
</dbReference>
<evidence type="ECO:0000256" key="3">
    <source>
        <dbReference type="ARBA" id="ARBA00022989"/>
    </source>
</evidence>
<evidence type="ECO:0000256" key="1">
    <source>
        <dbReference type="ARBA" id="ARBA00004167"/>
    </source>
</evidence>
<protein>
    <recommendedName>
        <fullName evidence="6">Bacterial virulence protein VirB8 domain-containing protein</fullName>
    </recommendedName>
</protein>